<evidence type="ECO:0000313" key="1">
    <source>
        <dbReference type="EMBL" id="KAJ9081710.1"/>
    </source>
</evidence>
<keyword evidence="2" id="KW-1185">Reference proteome</keyword>
<reference evidence="1" key="1">
    <citation type="submission" date="2022-04" db="EMBL/GenBank/DDBJ databases">
        <title>Genome of the entomopathogenic fungus Entomophthora muscae.</title>
        <authorList>
            <person name="Elya C."/>
            <person name="Lovett B.R."/>
            <person name="Lee E."/>
            <person name="Macias A.M."/>
            <person name="Hajek A.E."/>
            <person name="De Bivort B.L."/>
            <person name="Kasson M.T."/>
            <person name="De Fine Licht H.H."/>
            <person name="Stajich J.E."/>
        </authorList>
    </citation>
    <scope>NUCLEOTIDE SEQUENCE</scope>
    <source>
        <strain evidence="1">Berkeley</strain>
    </source>
</reference>
<comment type="caution">
    <text evidence="1">The sequence shown here is derived from an EMBL/GenBank/DDBJ whole genome shotgun (WGS) entry which is preliminary data.</text>
</comment>
<accession>A0ACC2U4F2</accession>
<dbReference type="Proteomes" id="UP001165960">
    <property type="component" value="Unassembled WGS sequence"/>
</dbReference>
<name>A0ACC2U4F2_9FUNG</name>
<dbReference type="EMBL" id="QTSX02001461">
    <property type="protein sequence ID" value="KAJ9081710.1"/>
    <property type="molecule type" value="Genomic_DNA"/>
</dbReference>
<gene>
    <name evidence="1" type="ORF">DSO57_1011740</name>
</gene>
<evidence type="ECO:0000313" key="2">
    <source>
        <dbReference type="Proteomes" id="UP001165960"/>
    </source>
</evidence>
<protein>
    <submittedName>
        <fullName evidence="1">Uncharacterized protein</fullName>
    </submittedName>
</protein>
<proteinExistence type="predicted"/>
<sequence>MNCSMIWITLLAACMVTPYNISLHGINEVLGSHDMSKSMYPTNHAPEQDKEPLLSGVCFSPYEKKHCRDPKTIKHQIEMLSAITSRLRLYSIDCGQLELVLEAIDKKNLTLKVLAGIWTRNENEPIEKMVTDFNAILDKNPKYPSYIDGIVVGNEDIFSGKPEQQVIENINKVRSKLKGRSIPIGTAEIPTNWTPSLAKACDVIYANIYSFFDPKTIAKGMKKAARLVIERAEQIPSSGKKVVISETGWPSQGETASRDSYGAPTVNNQGRFLENFACRAAKKNMTYYIMEAFDGDWKEGPSVEKNFGLMTPEGQLKFTRFDHSIKC</sequence>
<organism evidence="1 2">
    <name type="scientific">Entomophthora muscae</name>
    <dbReference type="NCBI Taxonomy" id="34485"/>
    <lineage>
        <taxon>Eukaryota</taxon>
        <taxon>Fungi</taxon>
        <taxon>Fungi incertae sedis</taxon>
        <taxon>Zoopagomycota</taxon>
        <taxon>Entomophthoromycotina</taxon>
        <taxon>Entomophthoromycetes</taxon>
        <taxon>Entomophthorales</taxon>
        <taxon>Entomophthoraceae</taxon>
        <taxon>Entomophthora</taxon>
    </lineage>
</organism>